<comment type="caution">
    <text evidence="2">The sequence shown here is derived from an EMBL/GenBank/DDBJ whole genome shotgun (WGS) entry which is preliminary data.</text>
</comment>
<gene>
    <name evidence="2" type="ORF">D0Y96_11080</name>
</gene>
<keyword evidence="3" id="KW-1185">Reference proteome</keyword>
<evidence type="ECO:0000313" key="2">
    <source>
        <dbReference type="EMBL" id="RFU15978.1"/>
    </source>
</evidence>
<reference evidence="2 3" key="1">
    <citation type="submission" date="2018-08" db="EMBL/GenBank/DDBJ databases">
        <title>Acidipila sp. 4G-K13, an acidobacterium isolated from forest soil.</title>
        <authorList>
            <person name="Gao Z.-H."/>
            <person name="Qiu L.-H."/>
        </authorList>
    </citation>
    <scope>NUCLEOTIDE SEQUENCE [LARGE SCALE GENOMIC DNA]</scope>
    <source>
        <strain evidence="2 3">4G-K13</strain>
    </source>
</reference>
<dbReference type="AlphaFoldDB" id="A0A372IM86"/>
<dbReference type="EMBL" id="QVQT01000004">
    <property type="protein sequence ID" value="RFU15978.1"/>
    <property type="molecule type" value="Genomic_DNA"/>
</dbReference>
<protein>
    <submittedName>
        <fullName evidence="2">Uncharacterized protein</fullName>
    </submittedName>
</protein>
<proteinExistence type="predicted"/>
<name>A0A372IM86_9BACT</name>
<feature type="compositionally biased region" description="Basic and acidic residues" evidence="1">
    <location>
        <begin position="1"/>
        <end position="52"/>
    </location>
</feature>
<accession>A0A372IM86</accession>
<evidence type="ECO:0000313" key="3">
    <source>
        <dbReference type="Proteomes" id="UP000264702"/>
    </source>
</evidence>
<evidence type="ECO:0000256" key="1">
    <source>
        <dbReference type="SAM" id="MobiDB-lite"/>
    </source>
</evidence>
<sequence>MQKEPQSHKTPELNSRESVDSRESPDQRRMEHIANEMAEKPSETQQRSERKQGTFPRGGPSGVS</sequence>
<feature type="region of interest" description="Disordered" evidence="1">
    <location>
        <begin position="1"/>
        <end position="64"/>
    </location>
</feature>
<dbReference type="Proteomes" id="UP000264702">
    <property type="component" value="Unassembled WGS sequence"/>
</dbReference>
<organism evidence="2 3">
    <name type="scientific">Paracidobacterium acidisoli</name>
    <dbReference type="NCBI Taxonomy" id="2303751"/>
    <lineage>
        <taxon>Bacteria</taxon>
        <taxon>Pseudomonadati</taxon>
        <taxon>Acidobacteriota</taxon>
        <taxon>Terriglobia</taxon>
        <taxon>Terriglobales</taxon>
        <taxon>Acidobacteriaceae</taxon>
        <taxon>Paracidobacterium</taxon>
    </lineage>
</organism>